<dbReference type="SUPFAM" id="SSF54695">
    <property type="entry name" value="POZ domain"/>
    <property type="match status" value="1"/>
</dbReference>
<dbReference type="AlphaFoldDB" id="A0A7M5UTL3"/>
<feature type="compositionally biased region" description="Basic residues" evidence="1">
    <location>
        <begin position="298"/>
        <end position="308"/>
    </location>
</feature>
<dbReference type="RefSeq" id="XP_066932040.1">
    <property type="nucleotide sequence ID" value="XM_067075939.1"/>
</dbReference>
<dbReference type="PANTHER" id="PTHR11145:SF8">
    <property type="entry name" value="RE57120P"/>
    <property type="match status" value="1"/>
</dbReference>
<dbReference type="EnsemblMetazoa" id="CLYHEMT002421.1">
    <property type="protein sequence ID" value="CLYHEMP002421.1"/>
    <property type="gene ID" value="CLYHEMG002421"/>
</dbReference>
<keyword evidence="4" id="KW-1185">Reference proteome</keyword>
<dbReference type="InterPro" id="IPR045068">
    <property type="entry name" value="BACURD1-3"/>
</dbReference>
<feature type="domain" description="BTB" evidence="2">
    <location>
        <begin position="27"/>
        <end position="96"/>
    </location>
</feature>
<dbReference type="GeneID" id="136819699"/>
<dbReference type="Gene3D" id="3.30.710.10">
    <property type="entry name" value="Potassium Channel Kv1.1, Chain A"/>
    <property type="match status" value="1"/>
</dbReference>
<dbReference type="InterPro" id="IPR011333">
    <property type="entry name" value="SKP1/BTB/POZ_sf"/>
</dbReference>
<evidence type="ECO:0000259" key="2">
    <source>
        <dbReference type="PROSITE" id="PS50097"/>
    </source>
</evidence>
<dbReference type="CDD" id="cd18369">
    <property type="entry name" value="BTB_POZ_KCTD10-like_BACURD"/>
    <property type="match status" value="1"/>
</dbReference>
<dbReference type="InterPro" id="IPR003131">
    <property type="entry name" value="T1-type_BTB"/>
</dbReference>
<dbReference type="PANTHER" id="PTHR11145">
    <property type="entry name" value="BTB/POZ DOMAIN-CONTAINING ADAPTER FOR CUL3-MEDIATED RHOA DEGRADATION PROTEIN FAMILY MEMBER"/>
    <property type="match status" value="1"/>
</dbReference>
<dbReference type="OrthoDB" id="2333377at2759"/>
<dbReference type="PROSITE" id="PS50097">
    <property type="entry name" value="BTB"/>
    <property type="match status" value="1"/>
</dbReference>
<dbReference type="Proteomes" id="UP000594262">
    <property type="component" value="Unplaced"/>
</dbReference>
<evidence type="ECO:0000313" key="3">
    <source>
        <dbReference type="EnsemblMetazoa" id="CLYHEMP002421.1"/>
    </source>
</evidence>
<name>A0A7M5UTL3_9CNID</name>
<sequence length="308" mass="34893">MSGTTLSQTQENIKEMKDQKTSAVPTKYVKLNVGGSLFYTTLGTLTKRADSMLRAMFSGRMEVLTDTEGWVLIDRSGKHFGTILNYLRDGEVPMPDSKAELKEFLAETKFYCLQALSAEVEEALRKKGEDIEPKCQVPLVTSQAEDRTLIMNTEKPVIKLVCNRYNNKYSYTSQSDENILKNLELFDKLCIRFNGRILFLKDIIANDEICCWMFYGNGKKVTEVCCTSIVYATERKHTKVEFPEARIYEDTLNILLFEGRGETAFDNELFRATKVSKPSHHNNDESDDNSSGPSGSGVRRHRALANEG</sequence>
<reference evidence="3" key="1">
    <citation type="submission" date="2021-01" db="UniProtKB">
        <authorList>
            <consortium name="EnsemblMetazoa"/>
        </authorList>
    </citation>
    <scope>IDENTIFICATION</scope>
</reference>
<evidence type="ECO:0000256" key="1">
    <source>
        <dbReference type="SAM" id="MobiDB-lite"/>
    </source>
</evidence>
<feature type="region of interest" description="Disordered" evidence="1">
    <location>
        <begin position="276"/>
        <end position="308"/>
    </location>
</feature>
<evidence type="ECO:0000313" key="4">
    <source>
        <dbReference type="Proteomes" id="UP000594262"/>
    </source>
</evidence>
<dbReference type="GO" id="GO:0051260">
    <property type="term" value="P:protein homooligomerization"/>
    <property type="evidence" value="ECO:0007669"/>
    <property type="project" value="InterPro"/>
</dbReference>
<proteinExistence type="predicted"/>
<accession>A0A7M5UTL3</accession>
<dbReference type="InterPro" id="IPR000210">
    <property type="entry name" value="BTB/POZ_dom"/>
</dbReference>
<dbReference type="Pfam" id="PF02214">
    <property type="entry name" value="BTB_2"/>
    <property type="match status" value="1"/>
</dbReference>
<organism evidence="3 4">
    <name type="scientific">Clytia hemisphaerica</name>
    <dbReference type="NCBI Taxonomy" id="252671"/>
    <lineage>
        <taxon>Eukaryota</taxon>
        <taxon>Metazoa</taxon>
        <taxon>Cnidaria</taxon>
        <taxon>Hydrozoa</taxon>
        <taxon>Hydroidolina</taxon>
        <taxon>Leptothecata</taxon>
        <taxon>Obeliida</taxon>
        <taxon>Clytiidae</taxon>
        <taxon>Clytia</taxon>
    </lineage>
</organism>
<protein>
    <recommendedName>
        <fullName evidence="2">BTB domain-containing protein</fullName>
    </recommendedName>
</protein>
<dbReference type="FunFam" id="3.30.710.10:FF:000046">
    <property type="entry name" value="BTB/POZ domain-containing protein KCTD7 isoform X1"/>
    <property type="match status" value="1"/>
</dbReference>
<dbReference type="SMART" id="SM00225">
    <property type="entry name" value="BTB"/>
    <property type="match status" value="1"/>
</dbReference>